<dbReference type="EMBL" id="RCNT01000011">
    <property type="protein sequence ID" value="RMA40819.1"/>
    <property type="molecule type" value="Genomic_DNA"/>
</dbReference>
<feature type="domain" description="PRC-barrel" evidence="2">
    <location>
        <begin position="37"/>
        <end position="116"/>
    </location>
</feature>
<feature type="chain" id="PRO_5018321421" evidence="1">
    <location>
        <begin position="21"/>
        <end position="279"/>
    </location>
</feature>
<name>A0A3L9XWC3_9RHOB</name>
<accession>A0A3L9XWC3</accession>
<dbReference type="PANTHER" id="PTHR36505:SF1">
    <property type="entry name" value="BLR1072 PROTEIN"/>
    <property type="match status" value="1"/>
</dbReference>
<dbReference type="Proteomes" id="UP000281343">
    <property type="component" value="Unassembled WGS sequence"/>
</dbReference>
<feature type="domain" description="PRC-barrel" evidence="2">
    <location>
        <begin position="195"/>
        <end position="267"/>
    </location>
</feature>
<dbReference type="PANTHER" id="PTHR36505">
    <property type="entry name" value="BLR1072 PROTEIN"/>
    <property type="match status" value="1"/>
</dbReference>
<evidence type="ECO:0000313" key="4">
    <source>
        <dbReference type="Proteomes" id="UP000281343"/>
    </source>
</evidence>
<comment type="caution">
    <text evidence="3">The sequence shown here is derived from an EMBL/GenBank/DDBJ whole genome shotgun (WGS) entry which is preliminary data.</text>
</comment>
<dbReference type="AlphaFoldDB" id="A0A3L9XWC3"/>
<dbReference type="SUPFAM" id="SSF50346">
    <property type="entry name" value="PRC-barrel domain"/>
    <property type="match status" value="2"/>
</dbReference>
<keyword evidence="1" id="KW-0732">Signal</keyword>
<evidence type="ECO:0000313" key="3">
    <source>
        <dbReference type="EMBL" id="RMA40819.1"/>
    </source>
</evidence>
<reference evidence="3 4" key="1">
    <citation type="submission" date="2018-10" db="EMBL/GenBank/DDBJ databases">
        <authorList>
            <person name="Jung H.S."/>
            <person name="Jeon C.O."/>
        </authorList>
    </citation>
    <scope>NUCLEOTIDE SEQUENCE [LARGE SCALE GENOMIC DNA]</scope>
    <source>
        <strain evidence="3 4">MA-7-27</strain>
    </source>
</reference>
<dbReference type="Pfam" id="PF05239">
    <property type="entry name" value="PRC"/>
    <property type="match status" value="2"/>
</dbReference>
<dbReference type="InterPro" id="IPR011033">
    <property type="entry name" value="PRC_barrel-like_sf"/>
</dbReference>
<proteinExistence type="predicted"/>
<protein>
    <submittedName>
        <fullName evidence="3">PRC-barrel domain containing protein</fullName>
    </submittedName>
</protein>
<feature type="signal peptide" evidence="1">
    <location>
        <begin position="1"/>
        <end position="20"/>
    </location>
</feature>
<gene>
    <name evidence="3" type="ORF">D9R08_17950</name>
</gene>
<sequence>MKRFLSTTATAILLGTGAFADAHSTSIIEYEFTQGSDFYASEMIGMRVYSTEAEMQADMTVAADGERDWNDIGEINEVILTEGGDVAAVIVGVGGFLGIGEKDVAVDMSQINRVEEEGDSGNFFLVINASQEMLESAPEFTRAEAGMMATETEAQADAETTSTDMAMAEDRPMLVAPTIEREGYMATEPVDLTSENLTGARVYGINDEDIGEISELLLSDDGQIDRVVIDVGGFLGLGEKPIAVTFEELSILRNEAGDSFRVYIDSTQEALEAQPEYQG</sequence>
<organism evidence="3 4">
    <name type="scientific">Rhodophyticola porphyridii</name>
    <dbReference type="NCBI Taxonomy" id="1852017"/>
    <lineage>
        <taxon>Bacteria</taxon>
        <taxon>Pseudomonadati</taxon>
        <taxon>Pseudomonadota</taxon>
        <taxon>Alphaproteobacteria</taxon>
        <taxon>Rhodobacterales</taxon>
        <taxon>Roseobacteraceae</taxon>
        <taxon>Rhodophyticola</taxon>
    </lineage>
</organism>
<evidence type="ECO:0000256" key="1">
    <source>
        <dbReference type="SAM" id="SignalP"/>
    </source>
</evidence>
<dbReference type="Gene3D" id="2.30.30.240">
    <property type="entry name" value="PRC-barrel domain"/>
    <property type="match status" value="2"/>
</dbReference>
<evidence type="ECO:0000259" key="2">
    <source>
        <dbReference type="Pfam" id="PF05239"/>
    </source>
</evidence>
<dbReference type="RefSeq" id="WP_121899506.1">
    <property type="nucleotide sequence ID" value="NZ_RCNT01000011.1"/>
</dbReference>
<keyword evidence="4" id="KW-1185">Reference proteome</keyword>
<dbReference type="InterPro" id="IPR027275">
    <property type="entry name" value="PRC-brl_dom"/>
</dbReference>
<dbReference type="OrthoDB" id="7876889at2"/>